<comment type="caution">
    <text evidence="2">The sequence shown here is derived from an EMBL/GenBank/DDBJ whole genome shotgun (WGS) entry which is preliminary data.</text>
</comment>
<keyword evidence="1" id="KW-0472">Membrane</keyword>
<evidence type="ECO:0000313" key="3">
    <source>
        <dbReference type="Proteomes" id="UP000253324"/>
    </source>
</evidence>
<feature type="transmembrane region" description="Helical" evidence="1">
    <location>
        <begin position="196"/>
        <end position="213"/>
    </location>
</feature>
<evidence type="ECO:0000313" key="2">
    <source>
        <dbReference type="EMBL" id="RCW87927.1"/>
    </source>
</evidence>
<sequence>MMSRENQVFVTALCAITFALFVIGLSTPALLVEDGLVEDLSATGFAIAALLALNTALLKNVSLTFREKGLLIGTSVLSLVLFLSEISFGARIFHVQMPKMRGGGEFDGGHDIAILVFRMIRDAGFAGIVTALIGAAILLAVAVALLFRFRQEGAMVRDIISRTFEFRLLLALCWLASAVVLDLIPSYKAATLEETLEFAASGVLILAVVGLFWRKRLSGDGPAVGTKNTVRPHWPRQL</sequence>
<gene>
    <name evidence="2" type="ORF">C7476_101696</name>
</gene>
<feature type="transmembrane region" description="Helical" evidence="1">
    <location>
        <begin position="125"/>
        <end position="147"/>
    </location>
</feature>
<feature type="transmembrane region" description="Helical" evidence="1">
    <location>
        <begin position="41"/>
        <end position="58"/>
    </location>
</feature>
<feature type="transmembrane region" description="Helical" evidence="1">
    <location>
        <begin position="70"/>
        <end position="93"/>
    </location>
</feature>
<feature type="transmembrane region" description="Helical" evidence="1">
    <location>
        <begin position="168"/>
        <end position="184"/>
    </location>
</feature>
<proteinExistence type="predicted"/>
<protein>
    <submittedName>
        <fullName evidence="2">Uncharacterized protein</fullName>
    </submittedName>
</protein>
<keyword evidence="1" id="KW-1133">Transmembrane helix</keyword>
<keyword evidence="1" id="KW-0812">Transmembrane</keyword>
<dbReference type="Proteomes" id="UP000253324">
    <property type="component" value="Unassembled WGS sequence"/>
</dbReference>
<name>A0A368Z9S3_9HYPH</name>
<keyword evidence="3" id="KW-1185">Reference proteome</keyword>
<evidence type="ECO:0000256" key="1">
    <source>
        <dbReference type="SAM" id="Phobius"/>
    </source>
</evidence>
<dbReference type="EMBL" id="QPJM01000001">
    <property type="protein sequence ID" value="RCW87927.1"/>
    <property type="molecule type" value="Genomic_DNA"/>
</dbReference>
<accession>A0A368Z9S3</accession>
<organism evidence="2 3">
    <name type="scientific">Phyllobacterium bourgognense</name>
    <dbReference type="NCBI Taxonomy" id="314236"/>
    <lineage>
        <taxon>Bacteria</taxon>
        <taxon>Pseudomonadati</taxon>
        <taxon>Pseudomonadota</taxon>
        <taxon>Alphaproteobacteria</taxon>
        <taxon>Hyphomicrobiales</taxon>
        <taxon>Phyllobacteriaceae</taxon>
        <taxon>Phyllobacterium</taxon>
    </lineage>
</organism>
<dbReference type="AlphaFoldDB" id="A0A368Z9S3"/>
<reference evidence="2 3" key="1">
    <citation type="submission" date="2018-07" db="EMBL/GenBank/DDBJ databases">
        <title>Genomic Encyclopedia of Type Strains, Phase III (KMG-III): the genomes of soil and plant-associated and newly described type strains.</title>
        <authorList>
            <person name="Whitman W."/>
        </authorList>
    </citation>
    <scope>NUCLEOTIDE SEQUENCE [LARGE SCALE GENOMIC DNA]</scope>
    <source>
        <strain evidence="2 3">31-25a</strain>
    </source>
</reference>